<gene>
    <name evidence="7" type="ORF">TOA249_LOCUS30283</name>
</gene>
<comment type="similarity">
    <text evidence="5">Belongs to the WD repeat EBI family.</text>
</comment>
<dbReference type="PROSITE" id="PS50294">
    <property type="entry name" value="WD_REPEATS_REGION"/>
    <property type="match status" value="1"/>
</dbReference>
<evidence type="ECO:0000313" key="8">
    <source>
        <dbReference type="Proteomes" id="UP000663838"/>
    </source>
</evidence>
<dbReference type="EMBL" id="CAJOBS010005161">
    <property type="protein sequence ID" value="CAF4894910.1"/>
    <property type="molecule type" value="Genomic_DNA"/>
</dbReference>
<organism evidence="7 8">
    <name type="scientific">Rotaria socialis</name>
    <dbReference type="NCBI Taxonomy" id="392032"/>
    <lineage>
        <taxon>Eukaryota</taxon>
        <taxon>Metazoa</taxon>
        <taxon>Spiralia</taxon>
        <taxon>Gnathifera</taxon>
        <taxon>Rotifera</taxon>
        <taxon>Eurotatoria</taxon>
        <taxon>Bdelloidea</taxon>
        <taxon>Philodinida</taxon>
        <taxon>Philodinidae</taxon>
        <taxon>Rotaria</taxon>
    </lineage>
</organism>
<proteinExistence type="inferred from homology"/>
<dbReference type="InterPro" id="IPR019775">
    <property type="entry name" value="WD40_repeat_CS"/>
</dbReference>
<dbReference type="GO" id="GO:0000118">
    <property type="term" value="C:histone deacetylase complex"/>
    <property type="evidence" value="ECO:0007669"/>
    <property type="project" value="TreeGrafter"/>
</dbReference>
<evidence type="ECO:0000256" key="5">
    <source>
        <dbReference type="ARBA" id="ARBA00025741"/>
    </source>
</evidence>
<evidence type="ECO:0000256" key="1">
    <source>
        <dbReference type="ARBA" id="ARBA00004123"/>
    </source>
</evidence>
<comment type="subcellular location">
    <subcellularLocation>
        <location evidence="1">Nucleus</location>
    </subcellularLocation>
</comment>
<dbReference type="Gene3D" id="2.130.10.10">
    <property type="entry name" value="YVTN repeat-like/Quinoprotein amine dehydrogenase"/>
    <property type="match status" value="1"/>
</dbReference>
<comment type="caution">
    <text evidence="7">The sequence shown here is derived from an EMBL/GenBank/DDBJ whole genome shotgun (WGS) entry which is preliminary data.</text>
</comment>
<evidence type="ECO:0000256" key="6">
    <source>
        <dbReference type="PROSITE-ProRule" id="PRU00221"/>
    </source>
</evidence>
<keyword evidence="2 6" id="KW-0853">WD repeat</keyword>
<feature type="non-terminal residue" evidence="7">
    <location>
        <position position="1"/>
    </location>
</feature>
<dbReference type="AlphaFoldDB" id="A0A821URL0"/>
<dbReference type="InterPro" id="IPR001680">
    <property type="entry name" value="WD40_rpt"/>
</dbReference>
<accession>A0A821URL0</accession>
<dbReference type="InterPro" id="IPR036322">
    <property type="entry name" value="WD40_repeat_dom_sf"/>
</dbReference>
<evidence type="ECO:0000256" key="4">
    <source>
        <dbReference type="ARBA" id="ARBA00023242"/>
    </source>
</evidence>
<dbReference type="PANTHER" id="PTHR22846:SF2">
    <property type="entry name" value="F-BOX-LIKE_WD REPEAT-CONTAINING PROTEIN EBI"/>
    <property type="match status" value="1"/>
</dbReference>
<dbReference type="GO" id="GO:0003714">
    <property type="term" value="F:transcription corepressor activity"/>
    <property type="evidence" value="ECO:0007669"/>
    <property type="project" value="InterPro"/>
</dbReference>
<name>A0A821URL0_9BILA</name>
<sequence length="245" mass="27259">MCSFYVYSNATKKIDGGLEGRILALLQLKYSQPQIVKILKKDGINVSQQTISNIKRNIGLQGNSAEKIKFSQQRPVATPSTVSKDVERGVCQNILVKHSESVYSVAFSPDGRLLATGSFDKAMYIWDIARGQIVHGYRGTRVGASAADRTECDFHKSMMGSTGLHYFILVLVSVLIVRAKCQSCDGLPEYAPCSTHFACACFLQCERLNNTCNEFEHVCLNHSRCHDYPTCYPVPSFNEQFCPPI</sequence>
<protein>
    <submittedName>
        <fullName evidence="7">Uncharacterized protein</fullName>
    </submittedName>
</protein>
<reference evidence="7" key="1">
    <citation type="submission" date="2021-02" db="EMBL/GenBank/DDBJ databases">
        <authorList>
            <person name="Nowell W R."/>
        </authorList>
    </citation>
    <scope>NUCLEOTIDE SEQUENCE</scope>
</reference>
<dbReference type="Proteomes" id="UP000663838">
    <property type="component" value="Unassembled WGS sequence"/>
</dbReference>
<keyword evidence="4" id="KW-0539">Nucleus</keyword>
<keyword evidence="3" id="KW-0677">Repeat</keyword>
<dbReference type="GO" id="GO:0006357">
    <property type="term" value="P:regulation of transcription by RNA polymerase II"/>
    <property type="evidence" value="ECO:0007669"/>
    <property type="project" value="TreeGrafter"/>
</dbReference>
<dbReference type="PROSITE" id="PS50082">
    <property type="entry name" value="WD_REPEATS_2"/>
    <property type="match status" value="1"/>
</dbReference>
<feature type="non-terminal residue" evidence="7">
    <location>
        <position position="245"/>
    </location>
</feature>
<dbReference type="SUPFAM" id="SSF50978">
    <property type="entry name" value="WD40 repeat-like"/>
    <property type="match status" value="1"/>
</dbReference>
<dbReference type="InterPro" id="IPR045183">
    <property type="entry name" value="Ebi-like"/>
</dbReference>
<evidence type="ECO:0000313" key="7">
    <source>
        <dbReference type="EMBL" id="CAF4894910.1"/>
    </source>
</evidence>
<feature type="repeat" description="WD" evidence="6">
    <location>
        <begin position="95"/>
        <end position="136"/>
    </location>
</feature>
<dbReference type="PANTHER" id="PTHR22846">
    <property type="entry name" value="WD40 REPEAT PROTEIN"/>
    <property type="match status" value="1"/>
</dbReference>
<evidence type="ECO:0000256" key="2">
    <source>
        <dbReference type="ARBA" id="ARBA00022574"/>
    </source>
</evidence>
<dbReference type="InterPro" id="IPR015943">
    <property type="entry name" value="WD40/YVTN_repeat-like_dom_sf"/>
</dbReference>
<dbReference type="SMART" id="SM00320">
    <property type="entry name" value="WD40"/>
    <property type="match status" value="1"/>
</dbReference>
<evidence type="ECO:0000256" key="3">
    <source>
        <dbReference type="ARBA" id="ARBA00022737"/>
    </source>
</evidence>
<dbReference type="PROSITE" id="PS00678">
    <property type="entry name" value="WD_REPEATS_1"/>
    <property type="match status" value="1"/>
</dbReference>
<dbReference type="Pfam" id="PF00400">
    <property type="entry name" value="WD40"/>
    <property type="match status" value="1"/>
</dbReference>